<feature type="compositionally biased region" description="Basic and acidic residues" evidence="6">
    <location>
        <begin position="145"/>
        <end position="171"/>
    </location>
</feature>
<proteinExistence type="predicted"/>
<dbReference type="GO" id="GO:0005524">
    <property type="term" value="F:ATP binding"/>
    <property type="evidence" value="ECO:0007669"/>
    <property type="project" value="UniProtKB-KW"/>
</dbReference>
<evidence type="ECO:0000256" key="3">
    <source>
        <dbReference type="ARBA" id="ARBA00022741"/>
    </source>
</evidence>
<dbReference type="AlphaFoldDB" id="A0A1Q9EXU2"/>
<evidence type="ECO:0000256" key="4">
    <source>
        <dbReference type="ARBA" id="ARBA00022777"/>
    </source>
</evidence>
<evidence type="ECO:0000259" key="7">
    <source>
        <dbReference type="PROSITE" id="PS50011"/>
    </source>
</evidence>
<dbReference type="PANTHER" id="PTHR24353">
    <property type="entry name" value="CYCLIC NUCLEOTIDE-DEPENDENT PROTEIN KINASE"/>
    <property type="match status" value="1"/>
</dbReference>
<keyword evidence="4 8" id="KW-0418">Kinase</keyword>
<organism evidence="8 9">
    <name type="scientific">Symbiodinium microadriaticum</name>
    <name type="common">Dinoflagellate</name>
    <name type="synonym">Zooxanthella microadriatica</name>
    <dbReference type="NCBI Taxonomy" id="2951"/>
    <lineage>
        <taxon>Eukaryota</taxon>
        <taxon>Sar</taxon>
        <taxon>Alveolata</taxon>
        <taxon>Dinophyceae</taxon>
        <taxon>Suessiales</taxon>
        <taxon>Symbiodiniaceae</taxon>
        <taxon>Symbiodinium</taxon>
    </lineage>
</organism>
<dbReference type="Pfam" id="PF00069">
    <property type="entry name" value="Pkinase"/>
    <property type="match status" value="1"/>
</dbReference>
<dbReference type="PANTHER" id="PTHR24353:SF37">
    <property type="entry name" value="CAMP-DEPENDENT PROTEIN KINASE CATALYTIC SUBUNIT PRKX"/>
    <property type="match status" value="1"/>
</dbReference>
<dbReference type="EMBL" id="LSRX01000047">
    <property type="protein sequence ID" value="OLQ12221.1"/>
    <property type="molecule type" value="Genomic_DNA"/>
</dbReference>
<protein>
    <submittedName>
        <fullName evidence="8">Protein kinase 2</fullName>
    </submittedName>
</protein>
<dbReference type="GO" id="GO:0004691">
    <property type="term" value="F:cAMP-dependent protein kinase activity"/>
    <property type="evidence" value="ECO:0007669"/>
    <property type="project" value="TreeGrafter"/>
</dbReference>
<dbReference type="InterPro" id="IPR011009">
    <property type="entry name" value="Kinase-like_dom_sf"/>
</dbReference>
<dbReference type="PROSITE" id="PS50011">
    <property type="entry name" value="PROTEIN_KINASE_DOM"/>
    <property type="match status" value="1"/>
</dbReference>
<evidence type="ECO:0000313" key="8">
    <source>
        <dbReference type="EMBL" id="OLQ12221.1"/>
    </source>
</evidence>
<dbReference type="SUPFAM" id="SSF56112">
    <property type="entry name" value="Protein kinase-like (PK-like)"/>
    <property type="match status" value="1"/>
</dbReference>
<dbReference type="Proteomes" id="UP000186817">
    <property type="component" value="Unassembled WGS sequence"/>
</dbReference>
<keyword evidence="9" id="KW-1185">Reference proteome</keyword>
<evidence type="ECO:0000256" key="2">
    <source>
        <dbReference type="ARBA" id="ARBA00022679"/>
    </source>
</evidence>
<keyword evidence="5" id="KW-0067">ATP-binding</keyword>
<keyword evidence="3" id="KW-0547">Nucleotide-binding</keyword>
<keyword evidence="2" id="KW-0808">Transferase</keyword>
<dbReference type="OrthoDB" id="413209at2759"/>
<evidence type="ECO:0000256" key="5">
    <source>
        <dbReference type="ARBA" id="ARBA00022840"/>
    </source>
</evidence>
<evidence type="ECO:0000313" key="9">
    <source>
        <dbReference type="Proteomes" id="UP000186817"/>
    </source>
</evidence>
<name>A0A1Q9EXU2_SYMMI</name>
<accession>A0A1Q9EXU2</accession>
<gene>
    <name evidence="8" type="primary">pkgB</name>
    <name evidence="8" type="ORF">AK812_SmicGene3890</name>
</gene>
<sequence length="185" mass="21145">MFLVRQTDCVQLTKENLTESALFQSFVGTVLYLSPEMIRREGHGTPLDFYCLGCLLYVLLTGKLPHFTGDVNQMCARRAKGEAFEAPANCSPTTTQLCERLLEEHKWFEEVDFRKVYRKEPQRVFPNFPPIDPRLTPDHNFSSQESEREGEREGGGRESEREGEGDCRTGREGGYQFGYTSGVFI</sequence>
<comment type="caution">
    <text evidence="8">The sequence shown here is derived from an EMBL/GenBank/DDBJ whole genome shotgun (WGS) entry which is preliminary data.</text>
</comment>
<feature type="region of interest" description="Disordered" evidence="6">
    <location>
        <begin position="127"/>
        <end position="185"/>
    </location>
</feature>
<evidence type="ECO:0000256" key="6">
    <source>
        <dbReference type="SAM" id="MobiDB-lite"/>
    </source>
</evidence>
<evidence type="ECO:0000256" key="1">
    <source>
        <dbReference type="ARBA" id="ARBA00022527"/>
    </source>
</evidence>
<dbReference type="InterPro" id="IPR000719">
    <property type="entry name" value="Prot_kinase_dom"/>
</dbReference>
<keyword evidence="1" id="KW-0723">Serine/threonine-protein kinase</keyword>
<reference evidence="8 9" key="1">
    <citation type="submission" date="2016-02" db="EMBL/GenBank/DDBJ databases">
        <title>Genome analysis of coral dinoflagellate symbionts highlights evolutionary adaptations to a symbiotic lifestyle.</title>
        <authorList>
            <person name="Aranda M."/>
            <person name="Li Y."/>
            <person name="Liew Y.J."/>
            <person name="Baumgarten S."/>
            <person name="Simakov O."/>
            <person name="Wilson M."/>
            <person name="Piel J."/>
            <person name="Ashoor H."/>
            <person name="Bougouffa S."/>
            <person name="Bajic V.B."/>
            <person name="Ryu T."/>
            <person name="Ravasi T."/>
            <person name="Bayer T."/>
            <person name="Micklem G."/>
            <person name="Kim H."/>
            <person name="Bhak J."/>
            <person name="Lajeunesse T.C."/>
            <person name="Voolstra C.R."/>
        </authorList>
    </citation>
    <scope>NUCLEOTIDE SEQUENCE [LARGE SCALE GENOMIC DNA]</scope>
    <source>
        <strain evidence="8 9">CCMP2467</strain>
    </source>
</reference>
<dbReference type="Gene3D" id="1.10.510.10">
    <property type="entry name" value="Transferase(Phosphotransferase) domain 1"/>
    <property type="match status" value="1"/>
</dbReference>
<feature type="domain" description="Protein kinase" evidence="7">
    <location>
        <begin position="1"/>
        <end position="125"/>
    </location>
</feature>
<dbReference type="GO" id="GO:0005952">
    <property type="term" value="C:cAMP-dependent protein kinase complex"/>
    <property type="evidence" value="ECO:0007669"/>
    <property type="project" value="TreeGrafter"/>
</dbReference>